<dbReference type="EMBL" id="PVXQ01000046">
    <property type="protein sequence ID" value="PRR80380.1"/>
    <property type="molecule type" value="Genomic_DNA"/>
</dbReference>
<evidence type="ECO:0000256" key="1">
    <source>
        <dbReference type="SAM" id="Phobius"/>
    </source>
</evidence>
<evidence type="ECO:0000313" key="3">
    <source>
        <dbReference type="Proteomes" id="UP000239471"/>
    </source>
</evidence>
<feature type="transmembrane region" description="Helical" evidence="1">
    <location>
        <begin position="59"/>
        <end position="78"/>
    </location>
</feature>
<comment type="caution">
    <text evidence="2">The sequence shown here is derived from an EMBL/GenBank/DDBJ whole genome shotgun (WGS) entry which is preliminary data.</text>
</comment>
<organism evidence="2 3">
    <name type="scientific">Clostridium vincentii</name>
    <dbReference type="NCBI Taxonomy" id="52704"/>
    <lineage>
        <taxon>Bacteria</taxon>
        <taxon>Bacillati</taxon>
        <taxon>Bacillota</taxon>
        <taxon>Clostridia</taxon>
        <taxon>Eubacteriales</taxon>
        <taxon>Clostridiaceae</taxon>
        <taxon>Clostridium</taxon>
    </lineage>
</organism>
<dbReference type="OrthoDB" id="2085228at2"/>
<keyword evidence="1" id="KW-0472">Membrane</keyword>
<feature type="transmembrane region" description="Helical" evidence="1">
    <location>
        <begin position="6"/>
        <end position="27"/>
    </location>
</feature>
<keyword evidence="3" id="KW-1185">Reference proteome</keyword>
<dbReference type="RefSeq" id="WP_106060953.1">
    <property type="nucleotide sequence ID" value="NZ_PVXQ01000046.1"/>
</dbReference>
<gene>
    <name evidence="2" type="ORF">CLVI_30670</name>
</gene>
<dbReference type="Proteomes" id="UP000239471">
    <property type="component" value="Unassembled WGS sequence"/>
</dbReference>
<protein>
    <recommendedName>
        <fullName evidence="4">Cytochrome b561 bacterial/Ni-hydrogenase domain-containing protein</fullName>
    </recommendedName>
</protein>
<dbReference type="AlphaFoldDB" id="A0A2T0B918"/>
<evidence type="ECO:0008006" key="4">
    <source>
        <dbReference type="Google" id="ProtNLM"/>
    </source>
</evidence>
<feature type="transmembrane region" description="Helical" evidence="1">
    <location>
        <begin position="119"/>
        <end position="135"/>
    </location>
</feature>
<feature type="transmembrane region" description="Helical" evidence="1">
    <location>
        <begin position="84"/>
        <end position="107"/>
    </location>
</feature>
<keyword evidence="1" id="KW-0812">Transmembrane</keyword>
<reference evidence="2 3" key="1">
    <citation type="submission" date="2018-03" db="EMBL/GenBank/DDBJ databases">
        <title>Genome sequence of Clostridium vincentii DSM 10228.</title>
        <authorList>
            <person name="Poehlein A."/>
            <person name="Daniel R."/>
        </authorList>
    </citation>
    <scope>NUCLEOTIDE SEQUENCE [LARGE SCALE GENOMIC DNA]</scope>
    <source>
        <strain evidence="2 3">DSM 10228</strain>
    </source>
</reference>
<sequence>MNIKDLIELLGWITVISFSVAILNFVVKYINKKYISKLGEDKKQIVTFYRKIMKLIIKCHKAAGTITVISVLAHFGIAVSSNRISITGIIAALIMISIFALGFYGAFINKNYKGKWLKVHKVLALLLIIAIGIHVL</sequence>
<accession>A0A2T0B918</accession>
<evidence type="ECO:0000313" key="2">
    <source>
        <dbReference type="EMBL" id="PRR80380.1"/>
    </source>
</evidence>
<keyword evidence="1" id="KW-1133">Transmembrane helix</keyword>
<proteinExistence type="predicted"/>
<name>A0A2T0B918_9CLOT</name>